<dbReference type="Proteomes" id="UP001331761">
    <property type="component" value="Unassembled WGS sequence"/>
</dbReference>
<protein>
    <submittedName>
        <fullName evidence="2">Uncharacterized protein</fullName>
    </submittedName>
</protein>
<organism evidence="2 3">
    <name type="scientific">Trichostrongylus colubriformis</name>
    <name type="common">Black scour worm</name>
    <dbReference type="NCBI Taxonomy" id="6319"/>
    <lineage>
        <taxon>Eukaryota</taxon>
        <taxon>Metazoa</taxon>
        <taxon>Ecdysozoa</taxon>
        <taxon>Nematoda</taxon>
        <taxon>Chromadorea</taxon>
        <taxon>Rhabditida</taxon>
        <taxon>Rhabditina</taxon>
        <taxon>Rhabditomorpha</taxon>
        <taxon>Strongyloidea</taxon>
        <taxon>Trichostrongylidae</taxon>
        <taxon>Trichostrongylus</taxon>
    </lineage>
</organism>
<dbReference type="AlphaFoldDB" id="A0AAN8FK21"/>
<name>A0AAN8FK21_TRICO</name>
<gene>
    <name evidence="2" type="ORF">GCK32_015687</name>
</gene>
<sequence>MTAVSHDYSAYSLPASETFVDMDDIEPNSVKTAEMEVLTHTPPPSETDVDMEQDVVGGASPMSTAVTGSISWYSMPPSETNVEMPSSMHEDHVKVAEIVEDISDQVNESILRCQDYLENLALNESVGSELDKAFLEAEETDTDESKDPYDFDTAIEA</sequence>
<dbReference type="EMBL" id="WIXE01024569">
    <property type="protein sequence ID" value="KAK5965498.1"/>
    <property type="molecule type" value="Genomic_DNA"/>
</dbReference>
<evidence type="ECO:0000313" key="3">
    <source>
        <dbReference type="Proteomes" id="UP001331761"/>
    </source>
</evidence>
<comment type="caution">
    <text evidence="2">The sequence shown here is derived from an EMBL/GenBank/DDBJ whole genome shotgun (WGS) entry which is preliminary data.</text>
</comment>
<reference evidence="2 3" key="1">
    <citation type="submission" date="2019-10" db="EMBL/GenBank/DDBJ databases">
        <title>Assembly and Annotation for the nematode Trichostrongylus colubriformis.</title>
        <authorList>
            <person name="Martin J."/>
        </authorList>
    </citation>
    <scope>NUCLEOTIDE SEQUENCE [LARGE SCALE GENOMIC DNA]</scope>
    <source>
        <strain evidence="2">G859</strain>
        <tissue evidence="2">Whole worm</tissue>
    </source>
</reference>
<accession>A0AAN8FK21</accession>
<evidence type="ECO:0000313" key="2">
    <source>
        <dbReference type="EMBL" id="KAK5965498.1"/>
    </source>
</evidence>
<feature type="region of interest" description="Disordered" evidence="1">
    <location>
        <begin position="136"/>
        <end position="157"/>
    </location>
</feature>
<evidence type="ECO:0000256" key="1">
    <source>
        <dbReference type="SAM" id="MobiDB-lite"/>
    </source>
</evidence>
<proteinExistence type="predicted"/>
<keyword evidence="3" id="KW-1185">Reference proteome</keyword>